<dbReference type="AlphaFoldDB" id="A0A0F5FYQ3"/>
<dbReference type="RefSeq" id="WP_046106978.1">
    <property type="nucleotide sequence ID" value="NZ_JZEX01000039.1"/>
</dbReference>
<accession>A0A0F5FYQ3</accession>
<evidence type="ECO:0000313" key="1">
    <source>
        <dbReference type="EMBL" id="KKB13317.1"/>
    </source>
</evidence>
<dbReference type="Proteomes" id="UP000033632">
    <property type="component" value="Unassembled WGS sequence"/>
</dbReference>
<proteinExistence type="predicted"/>
<protein>
    <recommendedName>
        <fullName evidence="3">DUF885 domain-containing protein</fullName>
    </recommendedName>
</protein>
<dbReference type="PATRIC" id="fig|443610.3.peg.2942"/>
<keyword evidence="2" id="KW-1185">Reference proteome</keyword>
<evidence type="ECO:0000313" key="2">
    <source>
        <dbReference type="Proteomes" id="UP000033632"/>
    </source>
</evidence>
<name>A0A0F5FYQ3_9HYPH</name>
<evidence type="ECO:0008006" key="3">
    <source>
        <dbReference type="Google" id="ProtNLM"/>
    </source>
</evidence>
<dbReference type="EMBL" id="JZEX01000039">
    <property type="protein sequence ID" value="KKB13317.1"/>
    <property type="molecule type" value="Genomic_DNA"/>
</dbReference>
<reference evidence="1 2" key="1">
    <citation type="submission" date="2015-03" db="EMBL/GenBank/DDBJ databases">
        <authorList>
            <person name="Hassan Y.I."/>
            <person name="Lepp D."/>
            <person name="Li X.-Z."/>
            <person name="Zhou T."/>
        </authorList>
    </citation>
    <scope>NUCLEOTIDE SEQUENCE [LARGE SCALE GENOMIC DNA]</scope>
    <source>
        <strain evidence="1 2">BD-c194</strain>
    </source>
</reference>
<sequence length="390" mass="43868">MQLGRDLAELTAGIDRLFRNAPRSDGFLDREGLIPVAVAEVEPRPLRDYDEAEAALRALLARLDAEAQSPLRRDYLAEMIDSLLALVTTFKEEPISFADRVRRQIRVDTRLVDQAILDGYRATIRAKLDEMGYSGSELADDLARWEADNRVPVDNVLDTMRDLTREARERVSAVMYPMDSEWMEPEGVSAAPFSAYCDYPTRKVLMNLDFPYTRFALKHLATHEVFPGHLVHLKLRETGVAEGTMPLDAAQVVTSSASSALFEGIADNGLFFLDWIEGPGDELGVALQRLRGALRCNAAWMMHEEGKTLDEIVPVIALGGFQDPVTARSRLAFLSHNLRAPFVYAYWCGDVAVHEVWRTVKPEERTAFWQYLYGNMHTPATLKAHWRGAA</sequence>
<dbReference type="STRING" id="443610.VE25_02335"/>
<organism evidence="1 2">
    <name type="scientific">Devosia geojensis</name>
    <dbReference type="NCBI Taxonomy" id="443610"/>
    <lineage>
        <taxon>Bacteria</taxon>
        <taxon>Pseudomonadati</taxon>
        <taxon>Pseudomonadota</taxon>
        <taxon>Alphaproteobacteria</taxon>
        <taxon>Hyphomicrobiales</taxon>
        <taxon>Devosiaceae</taxon>
        <taxon>Devosia</taxon>
    </lineage>
</organism>
<gene>
    <name evidence="1" type="ORF">VE25_02335</name>
</gene>
<comment type="caution">
    <text evidence="1">The sequence shown here is derived from an EMBL/GenBank/DDBJ whole genome shotgun (WGS) entry which is preliminary data.</text>
</comment>
<dbReference type="OrthoDB" id="140419at2"/>